<dbReference type="RefSeq" id="XP_033596097.1">
    <property type="nucleotide sequence ID" value="XM_033739469.1"/>
</dbReference>
<gene>
    <name evidence="1" type="ORF">EJ05DRAFT_166919</name>
</gene>
<sequence length="508" mass="57150">MTSPIPSPPPPPKPQSSFPLPLELTTLIFTHVRQPSRAHIPRRKYYKSNGPRYSLHDTASIQNLRLVCKTFADAGAPLLLERVCIASERAPLDRLRRLCDEHPLVARGVRTLVYDAASYGFCNAWLDPLHRAKRSLENSNDDENECCSYCAIIKELYIPSKQTDTFFKPMAQERELIRAQAHDALVLLQTALPALPRLSKIIFWSYAEDHRWKPDLCGPQLPSRHKHFANLPIGFAREGIDCLDFRPLFNLFAALASCTPNNIRTLDLHMHISFLAAAQRVPARFAALCASFAQVRDLKLALATSTDAPGEYHDGAIHAPYPSSQTQLRALLATGLLGRLIGSCAALERLKLNLSDSGMRRDRSGGDTTTTTNYALPLTAYVGSGTEKWPDLAYLYLGSLDLTSDELCRFLVRHRRITELDLDRITLREGSWAPVSVLAFRLLRYRKVKQHQLRQCDTTRSGFAGLAAEYEQALGMGFDEYRHVADNLVWWEDMSSTHGGHDVDDTEW</sequence>
<reference evidence="1" key="1">
    <citation type="journal article" date="2020" name="Stud. Mycol.">
        <title>101 Dothideomycetes genomes: a test case for predicting lifestyles and emergence of pathogens.</title>
        <authorList>
            <person name="Haridas S."/>
            <person name="Albert R."/>
            <person name="Binder M."/>
            <person name="Bloem J."/>
            <person name="Labutti K."/>
            <person name="Salamov A."/>
            <person name="Andreopoulos B."/>
            <person name="Baker S."/>
            <person name="Barry K."/>
            <person name="Bills G."/>
            <person name="Bluhm B."/>
            <person name="Cannon C."/>
            <person name="Castanera R."/>
            <person name="Culley D."/>
            <person name="Daum C."/>
            <person name="Ezra D."/>
            <person name="Gonzalez J."/>
            <person name="Henrissat B."/>
            <person name="Kuo A."/>
            <person name="Liang C."/>
            <person name="Lipzen A."/>
            <person name="Lutzoni F."/>
            <person name="Magnuson J."/>
            <person name="Mondo S."/>
            <person name="Nolan M."/>
            <person name="Ohm R."/>
            <person name="Pangilinan J."/>
            <person name="Park H.-J."/>
            <person name="Ramirez L."/>
            <person name="Alfaro M."/>
            <person name="Sun H."/>
            <person name="Tritt A."/>
            <person name="Yoshinaga Y."/>
            <person name="Zwiers L.-H."/>
            <person name="Turgeon B."/>
            <person name="Goodwin S."/>
            <person name="Spatafora J."/>
            <person name="Crous P."/>
            <person name="Grigoriev I."/>
        </authorList>
    </citation>
    <scope>NUCLEOTIDE SEQUENCE</scope>
    <source>
        <strain evidence="1">CBS 121739</strain>
    </source>
</reference>
<accession>A0A6A6VV32</accession>
<dbReference type="AlphaFoldDB" id="A0A6A6VV32"/>
<dbReference type="GeneID" id="54480523"/>
<keyword evidence="2" id="KW-1185">Reference proteome</keyword>
<proteinExistence type="predicted"/>
<protein>
    <submittedName>
        <fullName evidence="1">Uncharacterized protein</fullName>
    </submittedName>
</protein>
<dbReference type="EMBL" id="ML996583">
    <property type="protein sequence ID" value="KAF2753646.1"/>
    <property type="molecule type" value="Genomic_DNA"/>
</dbReference>
<evidence type="ECO:0000313" key="1">
    <source>
        <dbReference type="EMBL" id="KAF2753646.1"/>
    </source>
</evidence>
<organism evidence="1 2">
    <name type="scientific">Pseudovirgaria hyperparasitica</name>
    <dbReference type="NCBI Taxonomy" id="470096"/>
    <lineage>
        <taxon>Eukaryota</taxon>
        <taxon>Fungi</taxon>
        <taxon>Dikarya</taxon>
        <taxon>Ascomycota</taxon>
        <taxon>Pezizomycotina</taxon>
        <taxon>Dothideomycetes</taxon>
        <taxon>Dothideomycetes incertae sedis</taxon>
        <taxon>Acrospermales</taxon>
        <taxon>Acrospermaceae</taxon>
        <taxon>Pseudovirgaria</taxon>
    </lineage>
</organism>
<evidence type="ECO:0000313" key="2">
    <source>
        <dbReference type="Proteomes" id="UP000799437"/>
    </source>
</evidence>
<name>A0A6A6VV32_9PEZI</name>
<dbReference type="Proteomes" id="UP000799437">
    <property type="component" value="Unassembled WGS sequence"/>
</dbReference>